<dbReference type="Pfam" id="PF02769">
    <property type="entry name" value="AIRS_C"/>
    <property type="match status" value="1"/>
</dbReference>
<feature type="binding site" description="in other chain" evidence="9">
    <location>
        <begin position="22"/>
        <end position="24"/>
    </location>
    <ligand>
        <name>ATP</name>
        <dbReference type="ChEBI" id="CHEBI:30616"/>
        <note>ligand shared between dimeric partners</note>
    </ligand>
</feature>
<keyword evidence="6 9" id="KW-0067">ATP-binding</keyword>
<evidence type="ECO:0000313" key="12">
    <source>
        <dbReference type="EMBL" id="CBX26867.1"/>
    </source>
</evidence>
<feature type="domain" description="PurM-like C-terminal" evidence="11">
    <location>
        <begin position="143"/>
        <end position="321"/>
    </location>
</feature>
<feature type="binding site" evidence="9">
    <location>
        <position position="25"/>
    </location>
    <ligand>
        <name>Mg(2+)</name>
        <dbReference type="ChEBI" id="CHEBI:18420"/>
    </ligand>
</feature>
<comment type="similarity">
    <text evidence="1 9">Belongs to the selenophosphate synthase 1 family. Class I subfamily.</text>
</comment>
<evidence type="ECO:0000259" key="11">
    <source>
        <dbReference type="Pfam" id="PF02769"/>
    </source>
</evidence>
<accession>E1Y8H3</accession>
<evidence type="ECO:0000256" key="6">
    <source>
        <dbReference type="ARBA" id="ARBA00022840"/>
    </source>
</evidence>
<comment type="catalytic activity">
    <reaction evidence="9">
        <text>hydrogenselenide + ATP + H2O = selenophosphate + AMP + phosphate + 2 H(+)</text>
        <dbReference type="Rhea" id="RHEA:18737"/>
        <dbReference type="ChEBI" id="CHEBI:15377"/>
        <dbReference type="ChEBI" id="CHEBI:15378"/>
        <dbReference type="ChEBI" id="CHEBI:16144"/>
        <dbReference type="ChEBI" id="CHEBI:29317"/>
        <dbReference type="ChEBI" id="CHEBI:30616"/>
        <dbReference type="ChEBI" id="CHEBI:43474"/>
        <dbReference type="ChEBI" id="CHEBI:456215"/>
        <dbReference type="EC" id="2.7.9.3"/>
    </reaction>
</comment>
<feature type="binding site" evidence="9">
    <location>
        <begin position="113"/>
        <end position="115"/>
    </location>
    <ligand>
        <name>ATP</name>
        <dbReference type="ChEBI" id="CHEBI:30616"/>
        <note>ligand shared between dimeric partners</note>
    </ligand>
</feature>
<evidence type="ECO:0000259" key="10">
    <source>
        <dbReference type="Pfam" id="PF00586"/>
    </source>
</evidence>
<dbReference type="SUPFAM" id="SSF56042">
    <property type="entry name" value="PurM C-terminal domain-like"/>
    <property type="match status" value="1"/>
</dbReference>
<dbReference type="NCBIfam" id="NF002098">
    <property type="entry name" value="PRK00943.1"/>
    <property type="match status" value="1"/>
</dbReference>
<feature type="binding site" evidence="9">
    <location>
        <position position="65"/>
    </location>
    <ligand>
        <name>Mg(2+)</name>
        <dbReference type="ChEBI" id="CHEBI:18420"/>
    </ligand>
</feature>
<dbReference type="AlphaFoldDB" id="E1Y8H3"/>
<dbReference type="PANTHER" id="PTHR10256:SF0">
    <property type="entry name" value="INACTIVE SELENIDE, WATER DIKINASE-LIKE PROTEIN-RELATED"/>
    <property type="match status" value="1"/>
</dbReference>
<dbReference type="GO" id="GO:0000287">
    <property type="term" value="F:magnesium ion binding"/>
    <property type="evidence" value="ECO:0007669"/>
    <property type="project" value="UniProtKB-UniRule"/>
</dbReference>
<dbReference type="PANTHER" id="PTHR10256">
    <property type="entry name" value="SELENIDE, WATER DIKINASE"/>
    <property type="match status" value="1"/>
</dbReference>
<dbReference type="SUPFAM" id="SSF55326">
    <property type="entry name" value="PurM N-terminal domain-like"/>
    <property type="match status" value="1"/>
</dbReference>
<dbReference type="PIRSF" id="PIRSF036407">
    <property type="entry name" value="Selenphspht_syn"/>
    <property type="match status" value="1"/>
</dbReference>
<gene>
    <name evidence="9" type="primary">selD</name>
    <name evidence="12" type="ORF">N47_A08960</name>
</gene>
<feature type="domain" description="PurM-like N-terminal" evidence="10">
    <location>
        <begin position="24"/>
        <end position="130"/>
    </location>
</feature>
<feature type="binding site" evidence="9">
    <location>
        <position position="201"/>
    </location>
    <ligand>
        <name>Mg(2+)</name>
        <dbReference type="ChEBI" id="CHEBI:18420"/>
    </ligand>
</feature>
<evidence type="ECO:0000256" key="1">
    <source>
        <dbReference type="ARBA" id="ARBA00008026"/>
    </source>
</evidence>
<dbReference type="EMBL" id="FR695864">
    <property type="protein sequence ID" value="CBX26867.1"/>
    <property type="molecule type" value="Genomic_DNA"/>
</dbReference>
<evidence type="ECO:0000256" key="8">
    <source>
        <dbReference type="ARBA" id="ARBA00023266"/>
    </source>
</evidence>
<reference evidence="12" key="1">
    <citation type="journal article" date="2011" name="Environ. Microbiol.">
        <title>Genomic insights into the metabolic potential of the polycyclic aromatic hydrocarbon degrading sulfate-reducing Deltaproteobacterium N47.</title>
        <authorList>
            <person name="Bergmann F."/>
            <person name="Selesi D."/>
            <person name="Weinmaier T."/>
            <person name="Tischler P."/>
            <person name="Rattei T."/>
            <person name="Meckenstock R.U."/>
        </authorList>
    </citation>
    <scope>NUCLEOTIDE SEQUENCE</scope>
</reference>
<feature type="binding site" description="in other chain" evidence="9">
    <location>
        <position position="65"/>
    </location>
    <ligand>
        <name>ATP</name>
        <dbReference type="ChEBI" id="CHEBI:30616"/>
        <note>ligand shared between dimeric partners</note>
    </ligand>
</feature>
<evidence type="ECO:0000256" key="2">
    <source>
        <dbReference type="ARBA" id="ARBA00022679"/>
    </source>
</evidence>
<keyword evidence="8 9" id="KW-0711">Selenium</keyword>
<evidence type="ECO:0000256" key="5">
    <source>
        <dbReference type="ARBA" id="ARBA00022777"/>
    </source>
</evidence>
<dbReference type="GO" id="GO:0005524">
    <property type="term" value="F:ATP binding"/>
    <property type="evidence" value="ECO:0007669"/>
    <property type="project" value="UniProtKB-UniRule"/>
</dbReference>
<dbReference type="HAMAP" id="MF_00625">
    <property type="entry name" value="SelD"/>
    <property type="match status" value="1"/>
</dbReference>
<dbReference type="InterPro" id="IPR004536">
    <property type="entry name" value="SPS/SelD"/>
</dbReference>
<comment type="subunit">
    <text evidence="9">Homodimer.</text>
</comment>
<comment type="function">
    <text evidence="9">Synthesizes selenophosphate from selenide and ATP.</text>
</comment>
<dbReference type="CDD" id="cd02195">
    <property type="entry name" value="SelD"/>
    <property type="match status" value="1"/>
</dbReference>
<dbReference type="Gene3D" id="3.30.1330.10">
    <property type="entry name" value="PurM-like, N-terminal domain"/>
    <property type="match status" value="1"/>
</dbReference>
<dbReference type="InterPro" id="IPR036921">
    <property type="entry name" value="PurM-like_N_sf"/>
</dbReference>
<evidence type="ECO:0000256" key="7">
    <source>
        <dbReference type="ARBA" id="ARBA00022842"/>
    </source>
</evidence>
<dbReference type="NCBIfam" id="TIGR00476">
    <property type="entry name" value="selD"/>
    <property type="match status" value="1"/>
</dbReference>
<evidence type="ECO:0000256" key="4">
    <source>
        <dbReference type="ARBA" id="ARBA00022741"/>
    </source>
</evidence>
<dbReference type="GO" id="GO:0005737">
    <property type="term" value="C:cytoplasm"/>
    <property type="evidence" value="ECO:0007669"/>
    <property type="project" value="TreeGrafter"/>
</dbReference>
<dbReference type="GO" id="GO:0004756">
    <property type="term" value="F:selenide, water dikinase activity"/>
    <property type="evidence" value="ECO:0007669"/>
    <property type="project" value="UniProtKB-UniRule"/>
</dbReference>
<name>E1Y8H3_9BACT</name>
<dbReference type="Pfam" id="PF00586">
    <property type="entry name" value="AIRS"/>
    <property type="match status" value="1"/>
</dbReference>
<comment type="caution">
    <text evidence="9">Lacks conserved residue(s) required for the propagation of feature annotation.</text>
</comment>
<feature type="binding site" description="in other chain" evidence="9">
    <location>
        <position position="42"/>
    </location>
    <ligand>
        <name>ATP</name>
        <dbReference type="ChEBI" id="CHEBI:30616"/>
        <note>ligand shared between dimeric partners</note>
    </ligand>
</feature>
<keyword evidence="3 9" id="KW-0479">Metal-binding</keyword>
<evidence type="ECO:0000256" key="3">
    <source>
        <dbReference type="ARBA" id="ARBA00022723"/>
    </source>
</evidence>
<keyword evidence="5 9" id="KW-0418">Kinase</keyword>
<evidence type="ECO:0000256" key="9">
    <source>
        <dbReference type="HAMAP-Rule" id="MF_00625"/>
    </source>
</evidence>
<dbReference type="Gene3D" id="3.90.650.10">
    <property type="entry name" value="PurM-like C-terminal domain"/>
    <property type="match status" value="1"/>
</dbReference>
<dbReference type="GO" id="GO:0016260">
    <property type="term" value="P:selenocysteine biosynthetic process"/>
    <property type="evidence" value="ECO:0007669"/>
    <property type="project" value="InterPro"/>
</dbReference>
<dbReference type="InterPro" id="IPR036676">
    <property type="entry name" value="PurM-like_C_sf"/>
</dbReference>
<keyword evidence="4 9" id="KW-0547">Nucleotide-binding</keyword>
<dbReference type="InterPro" id="IPR010918">
    <property type="entry name" value="PurM-like_C_dom"/>
</dbReference>
<protein>
    <recommendedName>
        <fullName evidence="9">Selenide, water dikinase</fullName>
        <ecNumber evidence="9">2.7.9.3</ecNumber>
    </recommendedName>
    <alternativeName>
        <fullName evidence="9">Selenium donor protein</fullName>
    </alternativeName>
    <alternativeName>
        <fullName evidence="9">Selenophosphate synthase</fullName>
    </alternativeName>
</protein>
<keyword evidence="7 9" id="KW-0460">Magnesium</keyword>
<dbReference type="InterPro" id="IPR016188">
    <property type="entry name" value="PurM-like_N"/>
</dbReference>
<dbReference type="EC" id="2.7.9.3" evidence="9"/>
<comment type="cofactor">
    <cofactor evidence="9">
        <name>Mg(2+)</name>
        <dbReference type="ChEBI" id="CHEBI:18420"/>
    </cofactor>
    <text evidence="9">Binds 1 Mg(2+) ion per monomer.</text>
</comment>
<sequence>MDRALCGMVFPSDENVIVGLDRADDAGVYKVSDDLALIQTVDFFTPIVDDPYWFGQIAAANALSDVYAMGGTPKTAMNLVGFPIKSMDIGILRQIIQGGVDKLAEANTVLIGGHSIEDKELKYGLSVTGFIHPARVLTKKNLRVGDRLILTKPLGTGIINTAIKGGLASDRLIETVTRLMAALNRDAAEVMKDFPVHACTDVTGFGLLGHLAEMVAGSGLGVHIQANRVPILKEALEYAAMGLIPAGMHKNRKFREYMVDVSPSVDILIQDVLFDPQTSGGLLICVAENSSKDLLNRLKEREILWAEIIGEVRAEPYEKIRII</sequence>
<dbReference type="FunFam" id="3.90.650.10:FF:000004">
    <property type="entry name" value="Selenide, water dikinase"/>
    <property type="match status" value="1"/>
</dbReference>
<organism evidence="12">
    <name type="scientific">uncultured Desulfobacterium sp</name>
    <dbReference type="NCBI Taxonomy" id="201089"/>
    <lineage>
        <taxon>Bacteria</taxon>
        <taxon>Pseudomonadati</taxon>
        <taxon>Thermodesulfobacteriota</taxon>
        <taxon>Desulfobacteria</taxon>
        <taxon>Desulfobacterales</taxon>
        <taxon>Desulfobacteriaceae</taxon>
        <taxon>Desulfobacterium</taxon>
        <taxon>environmental samples</taxon>
    </lineage>
</organism>
<keyword evidence="2 9" id="KW-0808">Transferase</keyword>
<dbReference type="InterPro" id="IPR023061">
    <property type="entry name" value="SelD_I"/>
</dbReference>
<proteinExistence type="inferred from homology"/>